<evidence type="ECO:0000313" key="4">
    <source>
        <dbReference type="Proteomes" id="UP000016923"/>
    </source>
</evidence>
<evidence type="ECO:0000313" key="3">
    <source>
        <dbReference type="EMBL" id="EPE02529.1"/>
    </source>
</evidence>
<feature type="domain" description="G-patch" evidence="2">
    <location>
        <begin position="132"/>
        <end position="180"/>
    </location>
</feature>
<feature type="compositionally biased region" description="Basic and acidic residues" evidence="1">
    <location>
        <begin position="1"/>
        <end position="10"/>
    </location>
</feature>
<dbReference type="PANTHER" id="PTHR20923">
    <property type="entry name" value="BAT4 PROTEIN-RELATED"/>
    <property type="match status" value="1"/>
</dbReference>
<dbReference type="OrthoDB" id="20282at2759"/>
<name>S3BMT7_OPHP1</name>
<dbReference type="PANTHER" id="PTHR20923:SF1">
    <property type="entry name" value="G PATCH DOMAIN AND ANKYRIN REPEAT-CONTAINING PROTEIN 1"/>
    <property type="match status" value="1"/>
</dbReference>
<dbReference type="SMART" id="SM00443">
    <property type="entry name" value="G_patch"/>
    <property type="match status" value="1"/>
</dbReference>
<dbReference type="eggNOG" id="ENOG502SNBH">
    <property type="taxonomic scope" value="Eukaryota"/>
</dbReference>
<dbReference type="InterPro" id="IPR039146">
    <property type="entry name" value="GPANK1"/>
</dbReference>
<feature type="region of interest" description="Disordered" evidence="1">
    <location>
        <begin position="146"/>
        <end position="234"/>
    </location>
</feature>
<dbReference type="GO" id="GO:0003676">
    <property type="term" value="F:nucleic acid binding"/>
    <property type="evidence" value="ECO:0007669"/>
    <property type="project" value="InterPro"/>
</dbReference>
<organism evidence="3 4">
    <name type="scientific">Ophiostoma piceae (strain UAMH 11346)</name>
    <name type="common">Sap stain fungus</name>
    <dbReference type="NCBI Taxonomy" id="1262450"/>
    <lineage>
        <taxon>Eukaryota</taxon>
        <taxon>Fungi</taxon>
        <taxon>Dikarya</taxon>
        <taxon>Ascomycota</taxon>
        <taxon>Pezizomycotina</taxon>
        <taxon>Sordariomycetes</taxon>
        <taxon>Sordariomycetidae</taxon>
        <taxon>Ophiostomatales</taxon>
        <taxon>Ophiostomataceae</taxon>
        <taxon>Ophiostoma</taxon>
    </lineage>
</organism>
<dbReference type="EMBL" id="KE148177">
    <property type="protein sequence ID" value="EPE02529.1"/>
    <property type="molecule type" value="Genomic_DNA"/>
</dbReference>
<feature type="region of interest" description="Disordered" evidence="1">
    <location>
        <begin position="1"/>
        <end position="22"/>
    </location>
</feature>
<gene>
    <name evidence="3" type="ORF">F503_08754</name>
</gene>
<dbReference type="Proteomes" id="UP000016923">
    <property type="component" value="Unassembled WGS sequence"/>
</dbReference>
<feature type="compositionally biased region" description="Basic and acidic residues" evidence="1">
    <location>
        <begin position="165"/>
        <end position="196"/>
    </location>
</feature>
<dbReference type="Pfam" id="PF01585">
    <property type="entry name" value="G-patch"/>
    <property type="match status" value="1"/>
</dbReference>
<evidence type="ECO:0000256" key="1">
    <source>
        <dbReference type="SAM" id="MobiDB-lite"/>
    </source>
</evidence>
<dbReference type="VEuPathDB" id="FungiDB:F503_08754"/>
<dbReference type="OMA" id="TYGWDPD"/>
<keyword evidence="4" id="KW-1185">Reference proteome</keyword>
<dbReference type="STRING" id="1262450.S3BMT7"/>
<evidence type="ECO:0000259" key="2">
    <source>
        <dbReference type="PROSITE" id="PS50174"/>
    </source>
</evidence>
<dbReference type="InterPro" id="IPR000467">
    <property type="entry name" value="G_patch_dom"/>
</dbReference>
<dbReference type="HOGENOM" id="CLU_079943_0_0_1"/>
<feature type="compositionally biased region" description="Basic and acidic residues" evidence="1">
    <location>
        <begin position="225"/>
        <end position="234"/>
    </location>
</feature>
<dbReference type="AlphaFoldDB" id="S3BMT7"/>
<accession>S3BMT7</accession>
<reference evidence="3 4" key="1">
    <citation type="journal article" date="2013" name="BMC Genomics">
        <title>The genome and transcriptome of the pine saprophyte Ophiostoma piceae, and a comparison with the bark beetle-associated pine pathogen Grosmannia clavigera.</title>
        <authorList>
            <person name="Haridas S."/>
            <person name="Wang Y."/>
            <person name="Lim L."/>
            <person name="Massoumi Alamouti S."/>
            <person name="Jackman S."/>
            <person name="Docking R."/>
            <person name="Robertson G."/>
            <person name="Birol I."/>
            <person name="Bohlmann J."/>
            <person name="Breuil C."/>
        </authorList>
    </citation>
    <scope>NUCLEOTIDE SEQUENCE [LARGE SCALE GENOMIC DNA]</scope>
    <source>
        <strain evidence="3 4">UAMH 11346</strain>
    </source>
</reference>
<protein>
    <submittedName>
        <fullName evidence="3">G-patch domain containing protein</fullName>
    </submittedName>
</protein>
<dbReference type="PROSITE" id="PS50174">
    <property type="entry name" value="G_PATCH"/>
    <property type="match status" value="1"/>
</dbReference>
<proteinExistence type="predicted"/>
<sequence length="234" mass="25549">MPRADKHPSELNEDGASDVPLHRLPGFGTGLHRQRVTFVKAGEAPVDKPATPATSGGGSVSDVYLSIVMGGSIKTAKEEGTKAASAVCEICRLPTTPSASSSSSSSAPNHHDACLVHQVALEHSKPPSSLDRGRFGLAIMSAQGWDPDSGRGLGRDQQGMPYPIEAKKRLERQALGDKRKDDKTKNGAKKTLDTRPRTKKDIKRMEEEKRRRHNRLHEQIMGNSDLDKYLRPQE</sequence>